<reference evidence="7" key="2">
    <citation type="submission" date="2020-08" db="EMBL/GenBank/DDBJ databases">
        <title>Plant Genome Project.</title>
        <authorList>
            <person name="Zhang R.-G."/>
        </authorList>
    </citation>
    <scope>NUCLEOTIDE SEQUENCE</scope>
    <source>
        <strain evidence="7">Huo1</strain>
        <tissue evidence="7">Leaf</tissue>
    </source>
</reference>
<protein>
    <submittedName>
        <fullName evidence="7">Uncharacterized protein</fullName>
    </submittedName>
</protein>
<feature type="domain" description="MROH2B-like HEAT-repeats" evidence="4">
    <location>
        <begin position="259"/>
        <end position="957"/>
    </location>
</feature>
<evidence type="ECO:0000259" key="4">
    <source>
        <dbReference type="Pfam" id="PF23210"/>
    </source>
</evidence>
<keyword evidence="1" id="KW-0677">Repeat</keyword>
<evidence type="ECO:0000259" key="6">
    <source>
        <dbReference type="Pfam" id="PF23227"/>
    </source>
</evidence>
<feature type="transmembrane region" description="Helical" evidence="3">
    <location>
        <begin position="590"/>
        <end position="610"/>
    </location>
</feature>
<dbReference type="SUPFAM" id="SSF48371">
    <property type="entry name" value="ARM repeat"/>
    <property type="match status" value="2"/>
</dbReference>
<dbReference type="InterPro" id="IPR055406">
    <property type="entry name" value="HEAT_Maestro"/>
</dbReference>
<sequence length="1837" mass="203385">MASSSSGNSVPAPEAVQVLVSSLADESPVVREASADTLKDIASVNPLLVLDCCSTVSRGGRRRFGNIAGLFQVMSVAIRALNKAEVDPQYMAKFAKVASAEIISTKELNADWQKAASGVLVALGLHLPDLMMDEIFLHLSGTNSALPAMVQILADFASSDASQFTPRLKGVLTRVLPILGNVKDIHRPIFANAFKSWCQACSQYGIDFPLHTAIDGDVMSFLNSVFELLLRVWAASRDLKVRISTVEALGQMVGLVTRTQLKSALPRLVPTMLELYKKDQEVAAFVATCSLHNLLNASLLSESGPPLLDFEDLTVILSTLLPVVCISNDNNQQSNFPVGLKTYNEVQYCFLTVGQVYPEDLFAFLLYKCRSKEDPLTFGALSVLKHLLPRLSESWHAKRPLLVEAVKSLLDESDLAVCKALSELIVVMASHCYLVGPAGELFVEYLVRHCTIDLNGEDTESSMDFMKSAGSFNPFMYKKSEVKIGGVSPTELRDTCEKGLLLITVTIPEMEHVLWPFLLKMIIPRIYTGAVATVCRCISELCRHKNTQSDVIVSDFKARADLPSPEVKHTCKSAPSFVPRMLCRLSRKSFLSEIAGLSLIFLFVTSIYILQVLNQLASLFPRNMILYWQDEIPKMKAYVSDPEDLKQDPLYQETWDDMVINGYNLCLWKQFVAESLDVIRDPDWAISLGNSFAKQYELYSSEDEHSALLHSLKIHHNLNDETESLPTTPFPDALCRCLGILLQKVHDRSYVHDKIDLMYTQANIALPVNRLGLAKAMGLVAASHLDTVLDKLKDILDNVGDSFFKRIVSFFSDRAKMEESDDIHAALALMYGYAAKYAPSTVIEARIDALVGTNMLSRLLNVRHPTAKQAVITAIDLLGQAVIGAAESGTSFPLKRRDVLLDYILTLMGRDDEDGISDSNLHLLNTQCLALSACTTLVSVEPKLTTETRNHVLKATLGFFGLPDDPPDVINGLIHNLTTLLCAILVTRFVEVLASTSSAVLTCLFLISGEDGRSRAEQLLHILRQIDPYVSSSVEYKRKRGCLAAYEMIQKFRTICVSGYCALGAFVSPSRDALCLGERIMVYLSRCADTNPEVRKSSVQILDLFFSISLSLPRSTNSSIGLDIELCYGALSALEDVISILRSLVAALYCSSSAICDKVRQSAEGAIQAVIEFITKRGRELNDTDISRTAQSLLSATNHVIEKYVRQETLNAVSSLVLYLFFFYLVMMVKNLFAVDIHDYLSLVYFDCRKISSLAENTTSRIVFDEVLAAAEKDIATKDVSRLRGGWPVQDVFHAFSQHTVLSYSFLEHIISILNERPIFRGDAVKGENSNNVGESNLEDNVLHAAVVALTAFFRGGGRVGKKSVEQTYGAVFATLVLHLGICHSLSISGQPEPLRALLVAFNAFCECVGDLEMGKILARDREQNEEETWIGLIGDLASCISIKRPKELCEVYIPQKFQFHLCEVPIISLILCQSLDRPSRYLREAAAAALSEFVRFSESFGPLLEQLVEGLTRHVSDDSPNVRRLCLRGLVQMPPVRVIEYTIQILSVIVALLDDPDESVQLTAVSCLQKVLGSASTEAVEPILFNLSVRLRNLQVCMNAKIRANAFAAFGAISTYDFGPQRDAFREQVLAAFPRLVLHLHDDDLGVRRACRNTFKSIARLMELDSMVALASTHRFSSDHRGDYEDFLRDIAKLFTQHMSSRIDTYMASLIQAFEAPWPVIQANAIYLCSSIVTFSSVQHISTLYLSQVYSSTATHYILRLVPVPQNFEVTSSSFFKVFGMLIAKINRSTDAIVRATGSLALGLLLKSTNSSWKSTRLDSPDLLIVGREAESSWRS</sequence>
<evidence type="ECO:0000256" key="1">
    <source>
        <dbReference type="ARBA" id="ARBA00022737"/>
    </source>
</evidence>
<dbReference type="Proteomes" id="UP000298416">
    <property type="component" value="Unassembled WGS sequence"/>
</dbReference>
<evidence type="ECO:0000313" key="8">
    <source>
        <dbReference type="Proteomes" id="UP000298416"/>
    </source>
</evidence>
<dbReference type="Pfam" id="PF23221">
    <property type="entry name" value="HEAT_MROH2B_1st"/>
    <property type="match status" value="1"/>
</dbReference>
<accession>A0A8X8W1P3</accession>
<dbReference type="EMBL" id="PNBA02000022">
    <property type="protein sequence ID" value="KAG6386289.1"/>
    <property type="molecule type" value="Genomic_DNA"/>
</dbReference>
<dbReference type="PANTHER" id="PTHR23120:SF0">
    <property type="entry name" value="MAESTRO HEAT-LIKE REPEAT FAMILY MEMBER 1"/>
    <property type="match status" value="1"/>
</dbReference>
<feature type="domain" description="Maestro/Maestro-like HEAT-repeats" evidence="6">
    <location>
        <begin position="1509"/>
        <end position="1752"/>
    </location>
</feature>
<evidence type="ECO:0000256" key="3">
    <source>
        <dbReference type="SAM" id="Phobius"/>
    </source>
</evidence>
<dbReference type="InterPro" id="IPR021133">
    <property type="entry name" value="HEAT_type_2"/>
</dbReference>
<proteinExistence type="predicted"/>
<evidence type="ECO:0000313" key="7">
    <source>
        <dbReference type="EMBL" id="KAG6386289.1"/>
    </source>
</evidence>
<dbReference type="PROSITE" id="PS50077">
    <property type="entry name" value="HEAT_REPEAT"/>
    <property type="match status" value="1"/>
</dbReference>
<gene>
    <name evidence="7" type="ORF">SASPL_155184</name>
</gene>
<dbReference type="PANTHER" id="PTHR23120">
    <property type="entry name" value="MAESTRO-RELATED HEAT DOMAIN-CONTAINING"/>
    <property type="match status" value="1"/>
</dbReference>
<dbReference type="InterPro" id="IPR056282">
    <property type="entry name" value="MROH2B-like_N_HEAT"/>
</dbReference>
<dbReference type="Gene3D" id="1.25.10.10">
    <property type="entry name" value="Leucine-rich Repeat Variant"/>
    <property type="match status" value="2"/>
</dbReference>
<evidence type="ECO:0000256" key="2">
    <source>
        <dbReference type="PROSITE-ProRule" id="PRU00103"/>
    </source>
</evidence>
<keyword evidence="3" id="KW-1133">Transmembrane helix</keyword>
<comment type="caution">
    <text evidence="7">The sequence shown here is derived from an EMBL/GenBank/DDBJ whole genome shotgun (WGS) entry which is preliminary data.</text>
</comment>
<dbReference type="Pfam" id="PF23210">
    <property type="entry name" value="HEAT_Maestro_2"/>
    <property type="match status" value="1"/>
</dbReference>
<reference evidence="7" key="1">
    <citation type="submission" date="2018-01" db="EMBL/GenBank/DDBJ databases">
        <authorList>
            <person name="Mao J.F."/>
        </authorList>
    </citation>
    <scope>NUCLEOTIDE SEQUENCE</scope>
    <source>
        <strain evidence="7">Huo1</strain>
        <tissue evidence="7">Leaf</tissue>
    </source>
</reference>
<dbReference type="InterPro" id="IPR011989">
    <property type="entry name" value="ARM-like"/>
</dbReference>
<dbReference type="GO" id="GO:0005737">
    <property type="term" value="C:cytoplasm"/>
    <property type="evidence" value="ECO:0007669"/>
    <property type="project" value="TreeGrafter"/>
</dbReference>
<organism evidence="7">
    <name type="scientific">Salvia splendens</name>
    <name type="common">Scarlet sage</name>
    <dbReference type="NCBI Taxonomy" id="180675"/>
    <lineage>
        <taxon>Eukaryota</taxon>
        <taxon>Viridiplantae</taxon>
        <taxon>Streptophyta</taxon>
        <taxon>Embryophyta</taxon>
        <taxon>Tracheophyta</taxon>
        <taxon>Spermatophyta</taxon>
        <taxon>Magnoliopsida</taxon>
        <taxon>eudicotyledons</taxon>
        <taxon>Gunneridae</taxon>
        <taxon>Pentapetalae</taxon>
        <taxon>asterids</taxon>
        <taxon>lamiids</taxon>
        <taxon>Lamiales</taxon>
        <taxon>Lamiaceae</taxon>
        <taxon>Nepetoideae</taxon>
        <taxon>Mentheae</taxon>
        <taxon>Salviinae</taxon>
        <taxon>Salvia</taxon>
        <taxon>Salvia subgen. Calosphace</taxon>
        <taxon>core Calosphace</taxon>
    </lineage>
</organism>
<name>A0A8X8W1P3_SALSN</name>
<dbReference type="InterPro" id="IPR055408">
    <property type="entry name" value="HEAT_MROH2B-like"/>
</dbReference>
<dbReference type="Pfam" id="PF23227">
    <property type="entry name" value="HEAT_MROH2B_C"/>
    <property type="match status" value="1"/>
</dbReference>
<keyword evidence="3" id="KW-0472">Membrane</keyword>
<dbReference type="InterPro" id="IPR045206">
    <property type="entry name" value="Maestro_heat-like_prot"/>
</dbReference>
<keyword evidence="3" id="KW-0812">Transmembrane</keyword>
<feature type="domain" description="MROH2B-like N-terminal HEAT-repeats" evidence="5">
    <location>
        <begin position="39"/>
        <end position="253"/>
    </location>
</feature>
<evidence type="ECO:0000259" key="5">
    <source>
        <dbReference type="Pfam" id="PF23221"/>
    </source>
</evidence>
<feature type="repeat" description="HEAT" evidence="2">
    <location>
        <begin position="1546"/>
        <end position="1583"/>
    </location>
</feature>
<keyword evidence="8" id="KW-1185">Reference proteome</keyword>
<dbReference type="InterPro" id="IPR016024">
    <property type="entry name" value="ARM-type_fold"/>
</dbReference>